<proteinExistence type="predicted"/>
<protein>
    <recommendedName>
        <fullName evidence="4">F-box domain-containing protein</fullName>
    </recommendedName>
</protein>
<evidence type="ECO:0000313" key="3">
    <source>
        <dbReference type="Proteomes" id="UP000016930"/>
    </source>
</evidence>
<reference evidence="2 3" key="1">
    <citation type="journal article" date="2012" name="Proc. Natl. Acad. Sci. U.S.A.">
        <title>Comparative genomics of Ceriporiopsis subvermispora and Phanerochaete chrysosporium provide insight into selective ligninolysis.</title>
        <authorList>
            <person name="Fernandez-Fueyo E."/>
            <person name="Ruiz-Duenas F.J."/>
            <person name="Ferreira P."/>
            <person name="Floudas D."/>
            <person name="Hibbett D.S."/>
            <person name="Canessa P."/>
            <person name="Larrondo L.F."/>
            <person name="James T.Y."/>
            <person name="Seelenfreund D."/>
            <person name="Lobos S."/>
            <person name="Polanco R."/>
            <person name="Tello M."/>
            <person name="Honda Y."/>
            <person name="Watanabe T."/>
            <person name="Watanabe T."/>
            <person name="Ryu J.S."/>
            <person name="Kubicek C.P."/>
            <person name="Schmoll M."/>
            <person name="Gaskell J."/>
            <person name="Hammel K.E."/>
            <person name="St John F.J."/>
            <person name="Vanden Wymelenberg A."/>
            <person name="Sabat G."/>
            <person name="Splinter BonDurant S."/>
            <person name="Syed K."/>
            <person name="Yadav J.S."/>
            <person name="Doddapaneni H."/>
            <person name="Subramanian V."/>
            <person name="Lavin J.L."/>
            <person name="Oguiza J.A."/>
            <person name="Perez G."/>
            <person name="Pisabarro A.G."/>
            <person name="Ramirez L."/>
            <person name="Santoyo F."/>
            <person name="Master E."/>
            <person name="Coutinho P.M."/>
            <person name="Henrissat B."/>
            <person name="Lombard V."/>
            <person name="Magnuson J.K."/>
            <person name="Kuees U."/>
            <person name="Hori C."/>
            <person name="Igarashi K."/>
            <person name="Samejima M."/>
            <person name="Held B.W."/>
            <person name="Barry K.W."/>
            <person name="LaButti K.M."/>
            <person name="Lapidus A."/>
            <person name="Lindquist E.A."/>
            <person name="Lucas S.M."/>
            <person name="Riley R."/>
            <person name="Salamov A.A."/>
            <person name="Hoffmeister D."/>
            <person name="Schwenk D."/>
            <person name="Hadar Y."/>
            <person name="Yarden O."/>
            <person name="de Vries R.P."/>
            <person name="Wiebenga A."/>
            <person name="Stenlid J."/>
            <person name="Eastwood D."/>
            <person name="Grigoriev I.V."/>
            <person name="Berka R.M."/>
            <person name="Blanchette R.A."/>
            <person name="Kersten P."/>
            <person name="Martinez A.T."/>
            <person name="Vicuna R."/>
            <person name="Cullen D."/>
        </authorList>
    </citation>
    <scope>NUCLEOTIDE SEQUENCE [LARGE SCALE GENOMIC DNA]</scope>
    <source>
        <strain evidence="2 3">B</strain>
    </source>
</reference>
<evidence type="ECO:0008006" key="4">
    <source>
        <dbReference type="Google" id="ProtNLM"/>
    </source>
</evidence>
<evidence type="ECO:0000313" key="2">
    <source>
        <dbReference type="EMBL" id="EMD34295.1"/>
    </source>
</evidence>
<feature type="signal peptide" evidence="1">
    <location>
        <begin position="1"/>
        <end position="23"/>
    </location>
</feature>
<dbReference type="HOGENOM" id="CLU_608323_0_0_1"/>
<gene>
    <name evidence="2" type="ORF">CERSUDRAFT_97554</name>
</gene>
<sequence length="450" mass="50690">MSRINPDIFIIMMALLPTRDLLSVQLVNSTFYWEAANLLAARADFTHKPLTARTVPSYAQFISRDMVRGNYLKHFNVQFWEDVPPELASQVAYILSWCFQIVSLRLTQCESLVTSQNTFIVGPVLAIRGLTEVCFEDVGPRWISSVCDSLQTPLLRATVMFVDYVDSVVTVPDATGLLPNCALTIQHMTTNGKFNGLRFIYPSAMSLRLMHDDMRDVGVLIDAFPTVERLCIKDQEGDYLMGISREACREVRARNVVQIAARVPEDGSWPVGDNARFVGRARTLYLLGLTNIPYIELDAKDDDFEDIQVALQDAAPMDLDLRLSSLRTPWDSLAQLSCGGNLNVLELCIILDSPPIDVDRVVPSIIAMCQREPVANLHLAFEEVENSIWWMWLTQIDMHHLARVLANEIAGLAQVHITAGRHRNGEWQVVQIPGGFDVEELPVGHRDRWL</sequence>
<name>M2QQ38_CERS8</name>
<evidence type="ECO:0000256" key="1">
    <source>
        <dbReference type="SAM" id="SignalP"/>
    </source>
</evidence>
<organism evidence="2 3">
    <name type="scientific">Ceriporiopsis subvermispora (strain B)</name>
    <name type="common">White-rot fungus</name>
    <name type="synonym">Gelatoporia subvermispora</name>
    <dbReference type="NCBI Taxonomy" id="914234"/>
    <lineage>
        <taxon>Eukaryota</taxon>
        <taxon>Fungi</taxon>
        <taxon>Dikarya</taxon>
        <taxon>Basidiomycota</taxon>
        <taxon>Agaricomycotina</taxon>
        <taxon>Agaricomycetes</taxon>
        <taxon>Polyporales</taxon>
        <taxon>Gelatoporiaceae</taxon>
        <taxon>Gelatoporia</taxon>
    </lineage>
</organism>
<dbReference type="Proteomes" id="UP000016930">
    <property type="component" value="Unassembled WGS sequence"/>
</dbReference>
<keyword evidence="1" id="KW-0732">Signal</keyword>
<accession>M2QQ38</accession>
<dbReference type="EMBL" id="KB445803">
    <property type="protein sequence ID" value="EMD34295.1"/>
    <property type="molecule type" value="Genomic_DNA"/>
</dbReference>
<dbReference type="OrthoDB" id="10376244at2759"/>
<dbReference type="AlphaFoldDB" id="M2QQ38"/>
<keyword evidence="3" id="KW-1185">Reference proteome</keyword>
<feature type="chain" id="PRO_5004023171" description="F-box domain-containing protein" evidence="1">
    <location>
        <begin position="24"/>
        <end position="450"/>
    </location>
</feature>